<protein>
    <submittedName>
        <fullName evidence="2">Uncharacterized protein</fullName>
    </submittedName>
</protein>
<accession>A0A0E0BTU6</accession>
<dbReference type="HOGENOM" id="CLU_009953_0_0_1"/>
<dbReference type="InterPro" id="IPR011989">
    <property type="entry name" value="ARM-like"/>
</dbReference>
<dbReference type="Proteomes" id="UP000026961">
    <property type="component" value="Chromosome 12"/>
</dbReference>
<evidence type="ECO:0000313" key="2">
    <source>
        <dbReference type="EnsemblPlants" id="OGLUM12G16670.1"/>
    </source>
</evidence>
<keyword evidence="1" id="KW-0812">Transmembrane</keyword>
<dbReference type="SUPFAM" id="SSF48371">
    <property type="entry name" value="ARM repeat"/>
    <property type="match status" value="1"/>
</dbReference>
<keyword evidence="1" id="KW-1133">Transmembrane helix</keyword>
<feature type="transmembrane region" description="Helical" evidence="1">
    <location>
        <begin position="217"/>
        <end position="244"/>
    </location>
</feature>
<dbReference type="Gramene" id="OGLUM12G16670.1">
    <property type="protein sequence ID" value="OGLUM12G16670.1"/>
    <property type="gene ID" value="OGLUM12G16670"/>
</dbReference>
<keyword evidence="1" id="KW-0472">Membrane</keyword>
<dbReference type="PANTHER" id="PTHR33115:SF22">
    <property type="entry name" value="OS12G0449900 PROTEIN"/>
    <property type="match status" value="1"/>
</dbReference>
<dbReference type="EnsemblPlants" id="OGLUM12G16670.1">
    <property type="protein sequence ID" value="OGLUM12G16670.1"/>
    <property type="gene ID" value="OGLUM12G16670"/>
</dbReference>
<keyword evidence="3" id="KW-1185">Reference proteome</keyword>
<reference evidence="2" key="1">
    <citation type="submission" date="2015-04" db="UniProtKB">
        <authorList>
            <consortium name="EnsemblPlants"/>
        </authorList>
    </citation>
    <scope>IDENTIFICATION</scope>
</reference>
<reference evidence="2" key="2">
    <citation type="submission" date="2018-05" db="EMBL/GenBank/DDBJ databases">
        <title>OgluRS3 (Oryza glumaepatula Reference Sequence Version 3).</title>
        <authorList>
            <person name="Zhang J."/>
            <person name="Kudrna D."/>
            <person name="Lee S."/>
            <person name="Talag J."/>
            <person name="Welchert J."/>
            <person name="Wing R.A."/>
        </authorList>
    </citation>
    <scope>NUCLEOTIDE SEQUENCE [LARGE SCALE GENOMIC DNA]</scope>
</reference>
<feature type="transmembrane region" description="Helical" evidence="1">
    <location>
        <begin position="194"/>
        <end position="211"/>
    </location>
</feature>
<name>A0A0E0BTU6_9ORYZ</name>
<dbReference type="AlphaFoldDB" id="A0A0E0BTU6"/>
<dbReference type="InterPro" id="IPR016024">
    <property type="entry name" value="ARM-type_fold"/>
</dbReference>
<evidence type="ECO:0000313" key="3">
    <source>
        <dbReference type="Proteomes" id="UP000026961"/>
    </source>
</evidence>
<dbReference type="PANTHER" id="PTHR33115">
    <property type="entry name" value="ARM REPEAT SUPERFAMILY PROTEIN"/>
    <property type="match status" value="1"/>
</dbReference>
<dbReference type="Gene3D" id="1.25.10.10">
    <property type="entry name" value="Leucine-rich Repeat Variant"/>
    <property type="match status" value="1"/>
</dbReference>
<proteinExistence type="predicted"/>
<sequence length="857" mass="94215">MAAGCFAEGMNAIAVEGTGVCQGGRGGQGQGGQVGVPQAEEDAPVAPAALAAGPPRGCRNRVANAAKEVAYSDLLAGLRAGAVTVVAFEEESHRIYFHRVVDDGGGGEDADTGANEACRSGAEARWPCYARSVPHDEGCLLGLMRDDGADYRVFDVFMKEKLSSIWDGYRGLLQTTVRTSVSLMNVSSYLECNTARGSCIFNIACILLHYLKLGVQVVVIAVLMCPLVVLYMFGIYISTALSLWRLVRRRDYYSVAGEGDTNMTPALDVLYSLAIFQGVIFTYRSVWDYLRDTMIGCEKDPSFARGRNMVTYAVEQVESSRSPDGYLSGLRILSTLVREIASSYACTTTHVEQHRMIKHMLISCHHVVMLKLMQTLEPRGPHDAEARERAAVIVAYIAGGVHLERLPRALRCVTSLLDDDYRLAEPYDRDLVLEKLQLRPPPCPDEEVEFVEMYRRVYEREPPHLSLERYKNLVVQGQRILGKLATDEDNCGVMSDTRGLVSSIMAPISSGSDHGGRRRRRLHDDHRYELSVMAKGSIKLIGQLVSVLFQESRVKLRRQISSCKPAISTIESILKCDGCDAELRRLAAHLLTVLSLDKSSGGMSSENIQGLIRILIDIFVHDSKRSSVRKCAGEELVKLSLESESNASVILKLKLNDSSVVDHLSEMVIDVEDNTFRTSAADILKHLCINHTTDDEHWDKLKNSMPIAIPKMMIDTCQINTKRKSFMLKYLGVNVSERQTVATQPNNAGNFSPPDADIEALPDGEPTRVNNGVNNASSCSNQQNGKQYTPEEIKVQKALASLCVTVCEKLIATDSVLAARFDEIAAGICLDTGMMTANMTFAALAKEAGEVVEKRKA</sequence>
<evidence type="ECO:0000256" key="1">
    <source>
        <dbReference type="SAM" id="Phobius"/>
    </source>
</evidence>
<dbReference type="STRING" id="40148.A0A0E0BTU6"/>
<organism evidence="2">
    <name type="scientific">Oryza glumipatula</name>
    <dbReference type="NCBI Taxonomy" id="40148"/>
    <lineage>
        <taxon>Eukaryota</taxon>
        <taxon>Viridiplantae</taxon>
        <taxon>Streptophyta</taxon>
        <taxon>Embryophyta</taxon>
        <taxon>Tracheophyta</taxon>
        <taxon>Spermatophyta</taxon>
        <taxon>Magnoliopsida</taxon>
        <taxon>Liliopsida</taxon>
        <taxon>Poales</taxon>
        <taxon>Poaceae</taxon>
        <taxon>BOP clade</taxon>
        <taxon>Oryzoideae</taxon>
        <taxon>Oryzeae</taxon>
        <taxon>Oryzinae</taxon>
        <taxon>Oryza</taxon>
    </lineage>
</organism>